<dbReference type="SUPFAM" id="SSF51905">
    <property type="entry name" value="FAD/NAD(P)-binding domain"/>
    <property type="match status" value="1"/>
</dbReference>
<dbReference type="Proteomes" id="UP000192140">
    <property type="component" value="Unassembled WGS sequence"/>
</dbReference>
<comment type="caution">
    <text evidence="3">The sequence shown here is derived from an EMBL/GenBank/DDBJ whole genome shotgun (WGS) entry which is preliminary data.</text>
</comment>
<organism evidence="3 4">
    <name type="scientific">Agrobacterium deltaense NCPPB 1641</name>
    <dbReference type="NCBI Taxonomy" id="1183425"/>
    <lineage>
        <taxon>Bacteria</taxon>
        <taxon>Pseudomonadati</taxon>
        <taxon>Pseudomonadota</taxon>
        <taxon>Alphaproteobacteria</taxon>
        <taxon>Hyphomicrobiales</taxon>
        <taxon>Rhizobiaceae</taxon>
        <taxon>Rhizobium/Agrobacterium group</taxon>
        <taxon>Agrobacterium</taxon>
    </lineage>
</organism>
<gene>
    <name evidence="3" type="primary">ordL</name>
    <name evidence="3" type="ORF">AGR7A_Cc290053</name>
</gene>
<dbReference type="Gene3D" id="3.50.50.60">
    <property type="entry name" value="FAD/NAD(P)-binding domain"/>
    <property type="match status" value="1"/>
</dbReference>
<dbReference type="InterPro" id="IPR006076">
    <property type="entry name" value="FAD-dep_OxRdtase"/>
</dbReference>
<proteinExistence type="predicted"/>
<dbReference type="Pfam" id="PF01266">
    <property type="entry name" value="DAO"/>
    <property type="match status" value="1"/>
</dbReference>
<dbReference type="GO" id="GO:0005737">
    <property type="term" value="C:cytoplasm"/>
    <property type="evidence" value="ECO:0007669"/>
    <property type="project" value="TreeGrafter"/>
</dbReference>
<protein>
    <submittedName>
        <fullName evidence="3">Oxidoreductase OrdL</fullName>
        <ecNumber evidence="3">1.-.-.-</ecNumber>
    </submittedName>
</protein>
<dbReference type="Gene3D" id="3.30.9.10">
    <property type="entry name" value="D-Amino Acid Oxidase, subunit A, domain 2"/>
    <property type="match status" value="1"/>
</dbReference>
<accession>A0A1S7TNZ7</accession>
<reference evidence="3" key="1">
    <citation type="submission" date="2016-01" db="EMBL/GenBank/DDBJ databases">
        <authorList>
            <person name="Regsiter A."/>
            <person name="william w."/>
        </authorList>
    </citation>
    <scope>NUCLEOTIDE SEQUENCE</scope>
    <source>
        <strain evidence="3">NCPPB 1641</strain>
    </source>
</reference>
<dbReference type="EC" id="1.-.-.-" evidence="3"/>
<dbReference type="RefSeq" id="WP_080852669.1">
    <property type="nucleotide sequence ID" value="NZ_LT009775.1"/>
</dbReference>
<evidence type="ECO:0000256" key="1">
    <source>
        <dbReference type="ARBA" id="ARBA00023002"/>
    </source>
</evidence>
<keyword evidence="4" id="KW-1185">Reference proteome</keyword>
<dbReference type="GO" id="GO:0016491">
    <property type="term" value="F:oxidoreductase activity"/>
    <property type="evidence" value="ECO:0007669"/>
    <property type="project" value="UniProtKB-KW"/>
</dbReference>
<dbReference type="PANTHER" id="PTHR13847:SF281">
    <property type="entry name" value="FAD DEPENDENT OXIDOREDUCTASE DOMAIN-CONTAINING PROTEIN"/>
    <property type="match status" value="1"/>
</dbReference>
<keyword evidence="1 3" id="KW-0560">Oxidoreductase</keyword>
<evidence type="ECO:0000313" key="3">
    <source>
        <dbReference type="EMBL" id="CVI56296.1"/>
    </source>
</evidence>
<evidence type="ECO:0000259" key="2">
    <source>
        <dbReference type="Pfam" id="PF01266"/>
    </source>
</evidence>
<dbReference type="InterPro" id="IPR036188">
    <property type="entry name" value="FAD/NAD-bd_sf"/>
</dbReference>
<dbReference type="AlphaFoldDB" id="A0A1S7TNZ7"/>
<evidence type="ECO:0000313" key="4">
    <source>
        <dbReference type="Proteomes" id="UP000192140"/>
    </source>
</evidence>
<name>A0A1S7TNZ7_9HYPH</name>
<dbReference type="EMBL" id="FCNP01000022">
    <property type="protein sequence ID" value="CVI56296.1"/>
    <property type="molecule type" value="Genomic_DNA"/>
</dbReference>
<sequence length="428" mass="46644">MTWQSPIAPGISWYQATVGERPDYPALDGSKEVDVAIIGGGYTGLQAACNLAENGVSVALIEAHRFGDGASGRNGGQFGTGQRSFPDEMEEEIGFEQSKLLFDIAEDAKNYLRGFAVSRGIDMEYLPGQLYVAHKAAYEDDYRRSVDAMNNRYGYPHISYMERAEARKRVGSTHYFGGTRDTGTGHIHPLKLLVGLAKAAKAAGAGIYEMTPAKSIRQTGGKTIIDTPFGTITAPRVLTATNAYIGNLEPVTAAHIMPIRSFIGATVPLDAFPDIIPDREAVADSRFVVRYFRKTADNRLLFGGREAYTADTPRDISSHIRRQIAEIYPALKDIEISHSWGGSVGITLPRKVFVREVMPGVTSIGGYSGHGVMLSNYCGKLYADLVLGKKDMLAPFAQLKVPSFPGGASMRAPLLFLALSWYALRDRF</sequence>
<feature type="domain" description="FAD dependent oxidoreductase" evidence="2">
    <location>
        <begin position="34"/>
        <end position="385"/>
    </location>
</feature>
<dbReference type="PANTHER" id="PTHR13847">
    <property type="entry name" value="SARCOSINE DEHYDROGENASE-RELATED"/>
    <property type="match status" value="1"/>
</dbReference>